<dbReference type="Proteomes" id="UP000051445">
    <property type="component" value="Unassembled WGS sequence"/>
</dbReference>
<dbReference type="CDD" id="cd08054">
    <property type="entry name" value="gp6"/>
    <property type="match status" value="1"/>
</dbReference>
<dbReference type="EMBL" id="AZER01000009">
    <property type="protein sequence ID" value="KRL28353.1"/>
    <property type="molecule type" value="Genomic_DNA"/>
</dbReference>
<dbReference type="Pfam" id="PF05135">
    <property type="entry name" value="Phage_connect_1"/>
    <property type="match status" value="1"/>
</dbReference>
<dbReference type="NCBIfam" id="TIGR01560">
    <property type="entry name" value="put_DNA_pack"/>
    <property type="match status" value="1"/>
</dbReference>
<dbReference type="PATRIC" id="fig|1423746.3.peg.184"/>
<protein>
    <recommendedName>
        <fullName evidence="3">Phage gp6-like head-tail connector protein</fullName>
    </recommendedName>
</protein>
<sequence>MAAITLAEAKAYLRVDNTVEDDLITKLIGSATATVENVLRQPLSAFDPLPDDIHTAILYTVAYLYEYRETADFDAMIKFLRAILSPYRKEEF</sequence>
<proteinExistence type="predicted"/>
<organism evidence="1 2">
    <name type="scientific">Limosilactobacillus frumenti DSM 13145</name>
    <dbReference type="NCBI Taxonomy" id="1423746"/>
    <lineage>
        <taxon>Bacteria</taxon>
        <taxon>Bacillati</taxon>
        <taxon>Bacillota</taxon>
        <taxon>Bacilli</taxon>
        <taxon>Lactobacillales</taxon>
        <taxon>Lactobacillaceae</taxon>
        <taxon>Limosilactobacillus</taxon>
    </lineage>
</organism>
<accession>A0A0R1P798</accession>
<gene>
    <name evidence="1" type="ORF">FD27_GL000179</name>
</gene>
<evidence type="ECO:0008006" key="3">
    <source>
        <dbReference type="Google" id="ProtNLM"/>
    </source>
</evidence>
<dbReference type="RefSeq" id="WP_003671991.1">
    <property type="nucleotide sequence ID" value="NZ_AZER01000009.1"/>
</dbReference>
<reference evidence="1 2" key="1">
    <citation type="journal article" date="2015" name="Genome Announc.">
        <title>Expanding the biotechnology potential of lactobacilli through comparative genomics of 213 strains and associated genera.</title>
        <authorList>
            <person name="Sun Z."/>
            <person name="Harris H.M."/>
            <person name="McCann A."/>
            <person name="Guo C."/>
            <person name="Argimon S."/>
            <person name="Zhang W."/>
            <person name="Yang X."/>
            <person name="Jeffery I.B."/>
            <person name="Cooney J.C."/>
            <person name="Kagawa T.F."/>
            <person name="Liu W."/>
            <person name="Song Y."/>
            <person name="Salvetti E."/>
            <person name="Wrobel A."/>
            <person name="Rasinkangas P."/>
            <person name="Parkhill J."/>
            <person name="Rea M.C."/>
            <person name="O'Sullivan O."/>
            <person name="Ritari J."/>
            <person name="Douillard F.P."/>
            <person name="Paul Ross R."/>
            <person name="Yang R."/>
            <person name="Briner A.E."/>
            <person name="Felis G.E."/>
            <person name="de Vos W.M."/>
            <person name="Barrangou R."/>
            <person name="Klaenhammer T.R."/>
            <person name="Caufield P.W."/>
            <person name="Cui Y."/>
            <person name="Zhang H."/>
            <person name="O'Toole P.W."/>
        </authorList>
    </citation>
    <scope>NUCLEOTIDE SEQUENCE [LARGE SCALE GENOMIC DNA]</scope>
    <source>
        <strain evidence="1 2">DSM 13145</strain>
    </source>
</reference>
<dbReference type="GeneID" id="29639951"/>
<dbReference type="STRING" id="1423746.FD27_GL000179"/>
<dbReference type="OrthoDB" id="5654at2"/>
<evidence type="ECO:0000313" key="1">
    <source>
        <dbReference type="EMBL" id="KRL28353.1"/>
    </source>
</evidence>
<dbReference type="InterPro" id="IPR006450">
    <property type="entry name" value="Phage_HK97_gp6-like"/>
</dbReference>
<dbReference type="AlphaFoldDB" id="A0A0R1P798"/>
<dbReference type="Gene3D" id="1.10.3230.30">
    <property type="entry name" value="Phage gp6-like head-tail connector protein"/>
    <property type="match status" value="1"/>
</dbReference>
<keyword evidence="2" id="KW-1185">Reference proteome</keyword>
<comment type="caution">
    <text evidence="1">The sequence shown here is derived from an EMBL/GenBank/DDBJ whole genome shotgun (WGS) entry which is preliminary data.</text>
</comment>
<name>A0A0R1P798_9LACO</name>
<dbReference type="InterPro" id="IPR021146">
    <property type="entry name" value="Phage_gp6-like_head-tail"/>
</dbReference>
<evidence type="ECO:0000313" key="2">
    <source>
        <dbReference type="Proteomes" id="UP000051445"/>
    </source>
</evidence>